<keyword evidence="5 11" id="KW-0028">Amino-acid biosynthesis</keyword>
<feature type="binding site" evidence="11">
    <location>
        <position position="630"/>
    </location>
    <ligand>
        <name>Zn(2+)</name>
        <dbReference type="ChEBI" id="CHEBI:29105"/>
        <note>catalytic</note>
    </ligand>
</feature>
<dbReference type="FunCoup" id="A0A1I5YTY7">
    <property type="interactions" value="249"/>
</dbReference>
<organism evidence="17 18">
    <name type="scientific">Actinomadura madurae</name>
    <dbReference type="NCBI Taxonomy" id="1993"/>
    <lineage>
        <taxon>Bacteria</taxon>
        <taxon>Bacillati</taxon>
        <taxon>Actinomycetota</taxon>
        <taxon>Actinomycetes</taxon>
        <taxon>Streptosporangiales</taxon>
        <taxon>Thermomonosporaceae</taxon>
        <taxon>Actinomadura</taxon>
    </lineage>
</organism>
<dbReference type="EMBL" id="FOVH01000037">
    <property type="protein sequence ID" value="SFQ47317.1"/>
    <property type="molecule type" value="Genomic_DNA"/>
</dbReference>
<keyword evidence="10 11" id="KW-0486">Methionine biosynthesis</keyword>
<evidence type="ECO:0000256" key="4">
    <source>
        <dbReference type="ARBA" id="ARBA00022603"/>
    </source>
</evidence>
<keyword evidence="7 11" id="KW-0479">Metal-binding</keyword>
<evidence type="ECO:0000313" key="17">
    <source>
        <dbReference type="EMBL" id="SFQ47317.1"/>
    </source>
</evidence>
<keyword evidence="6 11" id="KW-0808">Transferase</keyword>
<keyword evidence="18" id="KW-1185">Reference proteome</keyword>
<evidence type="ECO:0000256" key="2">
    <source>
        <dbReference type="ARBA" id="ARBA00004681"/>
    </source>
</evidence>
<feature type="binding site" evidence="11">
    <location>
        <position position="652"/>
    </location>
    <ligand>
        <name>Zn(2+)</name>
        <dbReference type="ChEBI" id="CHEBI:29105"/>
        <note>catalytic</note>
    </ligand>
</feature>
<reference evidence="17 18" key="1">
    <citation type="submission" date="2016-10" db="EMBL/GenBank/DDBJ databases">
        <authorList>
            <person name="de Groot N.N."/>
        </authorList>
    </citation>
    <scope>NUCLEOTIDE SEQUENCE [LARGE SCALE GENOMIC DNA]</scope>
    <source>
        <strain evidence="17 18">DSM 43067</strain>
    </source>
</reference>
<dbReference type="RefSeq" id="WP_075025035.1">
    <property type="nucleotide sequence ID" value="NZ_FOVH01000037.1"/>
</dbReference>
<evidence type="ECO:0000256" key="1">
    <source>
        <dbReference type="ARBA" id="ARBA00002777"/>
    </source>
</evidence>
<evidence type="ECO:0000256" key="14">
    <source>
        <dbReference type="PIRSR" id="PIRSR000382-3"/>
    </source>
</evidence>
<dbReference type="SUPFAM" id="SSF51726">
    <property type="entry name" value="UROD/MetE-like"/>
    <property type="match status" value="2"/>
</dbReference>
<dbReference type="InterPro" id="IPR038071">
    <property type="entry name" value="UROD/MetE-like_sf"/>
</dbReference>
<dbReference type="Proteomes" id="UP000183413">
    <property type="component" value="Unassembled WGS sequence"/>
</dbReference>
<evidence type="ECO:0000259" key="15">
    <source>
        <dbReference type="Pfam" id="PF01717"/>
    </source>
</evidence>
<dbReference type="HAMAP" id="MF_00172">
    <property type="entry name" value="Meth_synth"/>
    <property type="match status" value="1"/>
</dbReference>
<dbReference type="NCBIfam" id="TIGR01371">
    <property type="entry name" value="met_syn_B12ind"/>
    <property type="match status" value="1"/>
</dbReference>
<evidence type="ECO:0000259" key="16">
    <source>
        <dbReference type="Pfam" id="PF08267"/>
    </source>
</evidence>
<dbReference type="GO" id="GO:0008270">
    <property type="term" value="F:zinc ion binding"/>
    <property type="evidence" value="ECO:0007669"/>
    <property type="project" value="InterPro"/>
</dbReference>
<dbReference type="InterPro" id="IPR006276">
    <property type="entry name" value="Cobalamin-indep_Met_synthase"/>
</dbReference>
<evidence type="ECO:0000256" key="13">
    <source>
        <dbReference type="PIRSR" id="PIRSR000382-2"/>
    </source>
</evidence>
<evidence type="ECO:0000256" key="12">
    <source>
        <dbReference type="PIRSR" id="PIRSR000382-1"/>
    </source>
</evidence>
<feature type="binding site" evidence="11">
    <location>
        <position position="713"/>
    </location>
    <ligand>
        <name>Zn(2+)</name>
        <dbReference type="ChEBI" id="CHEBI:29105"/>
        <note>catalytic</note>
    </ligand>
</feature>
<sequence length="743" mass="81081">MNTTILGYPRIGPNRELKVATENYWAGRADAGALVEAGARLRAEVWTQLRDAGLGSVPSNTFSFYDHVLDTSVLVDAIPARYRHLTGFDRYFAMARGVQDVPPLEMTKWYDTNYHYIVPEVGPGTRFRLAEGAAAKPLAEYREARALGIETRPVLVGPLTYLLLAKPAVDGFRPLSLLDGLVDVYAEVLERLAGAGAEWVQLDEPALVEDRTSEEIDALARAYARLGRLTSRPRLMVATYFGTIGVDALRVLARSRVEAVGLDLVAGAQNVDVLASVGGLPRKTLVAGVVDGRNVWRTDQRRARATSASLLGLVDRLVVSTSCSLMHVPIDLDAETSPAPEVRSRLAFARQKVGEVVALGRALREDVPAEAAAAGPAVDRAVRERVKAIGDARRGDRAVRFAAQREALGLPALATTTIGSFPQTPEIRRIRADRRAGRIGEEAYTRAMKDEIARVIALQEDLGLDVLVHGEPERNDMVQYFAEQLDGYAATEHGWVQSYGSRYVRPPILHGDVARPRPMTVEWATYAQSLTSRPVKGMLTGPVTMLAWSFVRDDQPLSDTARQVALALRDEIADLEAAGIRVIQVDEPALRELLPLRAADRPAYLDWAVGAFRLATSGVADSTQIHTHMCYSEFGEIIGAIGALDADVTSVEAARSRMELVGDLRAAGYENGIGPGVYDIHSPRVPSAEEMEDNLRRALRAVEPARLWVNPDCGLKTRAYPETEASLRNLVAAARRVREEVAG</sequence>
<dbReference type="GO" id="GO:0032259">
    <property type="term" value="P:methylation"/>
    <property type="evidence" value="ECO:0007669"/>
    <property type="project" value="UniProtKB-KW"/>
</dbReference>
<dbReference type="InterPro" id="IPR013215">
    <property type="entry name" value="Cbl-indep_Met_Synth_N"/>
</dbReference>
<dbReference type="AlphaFoldDB" id="A0A1I5YTY7"/>
<comment type="cofactor">
    <cofactor evidence="11">
        <name>Zn(2+)</name>
        <dbReference type="ChEBI" id="CHEBI:29105"/>
    </cofactor>
    <text evidence="11">Binds 1 zinc ion per subunit.</text>
</comment>
<feature type="binding site" evidence="11">
    <location>
        <position position="108"/>
    </location>
    <ligand>
        <name>5-methyltetrahydropteroyltri-L-glutamate</name>
        <dbReference type="ChEBI" id="CHEBI:58207"/>
    </ligand>
</feature>
<feature type="binding site" evidence="11">
    <location>
        <position position="471"/>
    </location>
    <ligand>
        <name>L-homocysteine</name>
        <dbReference type="ChEBI" id="CHEBI:58199"/>
    </ligand>
</feature>
<evidence type="ECO:0000256" key="11">
    <source>
        <dbReference type="HAMAP-Rule" id="MF_00172"/>
    </source>
</evidence>
<dbReference type="InterPro" id="IPR002629">
    <property type="entry name" value="Met_Synth_C/arc"/>
</dbReference>
<feature type="binding site" evidence="13">
    <location>
        <position position="713"/>
    </location>
    <ligand>
        <name>Zn(2+)</name>
        <dbReference type="ChEBI" id="CHEBI:29105"/>
        <label>1</label>
        <note>catalytic</note>
    </ligand>
</feature>
<feature type="binding site" evidence="11">
    <location>
        <begin position="15"/>
        <end position="18"/>
    </location>
    <ligand>
        <name>5-methyltetrahydropteroyltri-L-glutamate</name>
        <dbReference type="ChEBI" id="CHEBI:58207"/>
    </ligand>
</feature>
<feature type="active site" description="Proton donor" evidence="11 14">
    <location>
        <position position="681"/>
    </location>
</feature>
<keyword evidence="9 11" id="KW-0862">Zinc</keyword>
<dbReference type="eggNOG" id="COG0620">
    <property type="taxonomic scope" value="Bacteria"/>
</dbReference>
<evidence type="ECO:0000256" key="10">
    <source>
        <dbReference type="ARBA" id="ARBA00023167"/>
    </source>
</evidence>
<dbReference type="GO" id="GO:0003871">
    <property type="term" value="F:5-methyltetrahydropteroyltriglutamate-homocysteine S-methyltransferase activity"/>
    <property type="evidence" value="ECO:0007669"/>
    <property type="project" value="UniProtKB-UniRule"/>
</dbReference>
<evidence type="ECO:0000256" key="6">
    <source>
        <dbReference type="ARBA" id="ARBA00022679"/>
    </source>
</evidence>
<feature type="binding site" evidence="11">
    <location>
        <position position="592"/>
    </location>
    <ligand>
        <name>5-methyltetrahydropteroyltri-L-glutamate</name>
        <dbReference type="ChEBI" id="CHEBI:58207"/>
    </ligand>
</feature>
<accession>A0A1I5YTY7</accession>
<feature type="binding site" evidence="11 12">
    <location>
        <position position="586"/>
    </location>
    <ligand>
        <name>L-methionine</name>
        <dbReference type="ChEBI" id="CHEBI:57844"/>
    </ligand>
</feature>
<dbReference type="PIRSF" id="PIRSF000382">
    <property type="entry name" value="MeTrfase_B12_ind"/>
    <property type="match status" value="1"/>
</dbReference>
<feature type="binding site" evidence="11 12">
    <location>
        <position position="586"/>
    </location>
    <ligand>
        <name>L-homocysteine</name>
        <dbReference type="ChEBI" id="CHEBI:58199"/>
    </ligand>
</feature>
<dbReference type="STRING" id="1993.SAMN04489713_13715"/>
<feature type="binding site" evidence="11 12">
    <location>
        <begin position="418"/>
        <end position="420"/>
    </location>
    <ligand>
        <name>L-homocysteine</name>
        <dbReference type="ChEBI" id="CHEBI:58199"/>
    </ligand>
</feature>
<evidence type="ECO:0000256" key="8">
    <source>
        <dbReference type="ARBA" id="ARBA00022737"/>
    </source>
</evidence>
<name>A0A1I5YTY7_9ACTN</name>
<dbReference type="CDD" id="cd03311">
    <property type="entry name" value="CIMS_C_terminal_like"/>
    <property type="match status" value="1"/>
</dbReference>
<feature type="binding site" evidence="11">
    <location>
        <position position="628"/>
    </location>
    <ligand>
        <name>Zn(2+)</name>
        <dbReference type="ChEBI" id="CHEBI:29105"/>
        <note>catalytic</note>
    </ligand>
</feature>
<keyword evidence="8 11" id="KW-0677">Repeat</keyword>
<comment type="caution">
    <text evidence="11">Lacks conserved residue(s) required for the propagation of feature annotation.</text>
</comment>
<feature type="binding site" evidence="12">
    <location>
        <position position="113"/>
    </location>
    <ligand>
        <name>5-methyltetrahydropteroyltri-L-glutamate</name>
        <dbReference type="ChEBI" id="CHEBI:58207"/>
    </ligand>
</feature>
<dbReference type="InParanoid" id="A0A1I5YTY7"/>
<comment type="catalytic activity">
    <reaction evidence="11">
        <text>5-methyltetrahydropteroyltri-L-glutamate + L-homocysteine = tetrahydropteroyltri-L-glutamate + L-methionine</text>
        <dbReference type="Rhea" id="RHEA:21196"/>
        <dbReference type="ChEBI" id="CHEBI:57844"/>
        <dbReference type="ChEBI" id="CHEBI:58140"/>
        <dbReference type="ChEBI" id="CHEBI:58199"/>
        <dbReference type="ChEBI" id="CHEBI:58207"/>
        <dbReference type="EC" id="2.1.1.14"/>
    </reaction>
</comment>
<dbReference type="UniPathway" id="UPA00051">
    <property type="reaction ID" value="UER00082"/>
</dbReference>
<evidence type="ECO:0000256" key="3">
    <source>
        <dbReference type="ARBA" id="ARBA00009553"/>
    </source>
</evidence>
<gene>
    <name evidence="11" type="primary">metE</name>
    <name evidence="17" type="ORF">SAMN04489713_13715</name>
</gene>
<feature type="binding site" evidence="11 12">
    <location>
        <position position="548"/>
    </location>
    <ligand>
        <name>5-methyltetrahydropteroyltri-L-glutamate</name>
        <dbReference type="ChEBI" id="CHEBI:58207"/>
    </ligand>
</feature>
<evidence type="ECO:0000256" key="5">
    <source>
        <dbReference type="ARBA" id="ARBA00022605"/>
    </source>
</evidence>
<proteinExistence type="inferred from homology"/>
<evidence type="ECO:0000256" key="7">
    <source>
        <dbReference type="ARBA" id="ARBA00022723"/>
    </source>
</evidence>
<evidence type="ECO:0000256" key="9">
    <source>
        <dbReference type="ARBA" id="ARBA00022833"/>
    </source>
</evidence>
<feature type="binding site" evidence="13">
    <location>
        <position position="630"/>
    </location>
    <ligand>
        <name>Zn(2+)</name>
        <dbReference type="ChEBI" id="CHEBI:29105"/>
        <label>1</label>
        <note>catalytic</note>
    </ligand>
</feature>
<feature type="domain" description="Cobalamin-independent methionine synthase MetE N-terminal" evidence="16">
    <location>
        <begin position="3"/>
        <end position="306"/>
    </location>
</feature>
<feature type="domain" description="Cobalamin-independent methionine synthase MetE C-terminal/archaeal" evidence="15">
    <location>
        <begin position="413"/>
        <end position="735"/>
    </location>
</feature>
<feature type="binding site" evidence="13">
    <location>
        <position position="652"/>
    </location>
    <ligand>
        <name>Zn(2+)</name>
        <dbReference type="ChEBI" id="CHEBI:29105"/>
        <label>1</label>
        <note>catalytic</note>
    </ligand>
</feature>
<comment type="similarity">
    <text evidence="3 11">Belongs to the vitamin-B12 independent methionine synthase family.</text>
</comment>
<dbReference type="Pfam" id="PF01717">
    <property type="entry name" value="Meth_synt_2"/>
    <property type="match status" value="1"/>
</dbReference>
<dbReference type="PANTHER" id="PTHR30519">
    <property type="entry name" value="5-METHYLTETRAHYDROPTEROYLTRIGLUTAMATE--HOMOCYSTEINE METHYLTRANSFERASE"/>
    <property type="match status" value="1"/>
</dbReference>
<evidence type="ECO:0000313" key="18">
    <source>
        <dbReference type="Proteomes" id="UP000183413"/>
    </source>
</evidence>
<dbReference type="EC" id="2.1.1.14" evidence="11"/>
<keyword evidence="4 11" id="KW-0489">Methyltransferase</keyword>
<feature type="binding site" evidence="11 12">
    <location>
        <position position="471"/>
    </location>
    <ligand>
        <name>L-methionine</name>
        <dbReference type="ChEBI" id="CHEBI:57844"/>
    </ligand>
</feature>
<comment type="cofactor">
    <cofactor evidence="13">
        <name>Zn(2+)</name>
        <dbReference type="ChEBI" id="CHEBI:29105"/>
    </cofactor>
    <text evidence="13">Binds 2 Zn(2+) ions per subunit.</text>
</comment>
<protein>
    <recommendedName>
        <fullName evidence="11">5-methyltetrahydropteroyltriglutamate--homocysteine methyltransferase</fullName>
        <ecNumber evidence="11">2.1.1.14</ecNumber>
    </recommendedName>
    <alternativeName>
        <fullName evidence="11">Cobalamin-independent methionine synthase</fullName>
    </alternativeName>
    <alternativeName>
        <fullName evidence="11">Methionine synthase, vitamin-B12 independent isozyme</fullName>
    </alternativeName>
</protein>
<dbReference type="GO" id="GO:0009086">
    <property type="term" value="P:methionine biosynthetic process"/>
    <property type="evidence" value="ECO:0007669"/>
    <property type="project" value="UniProtKB-UniRule"/>
</dbReference>
<feature type="binding site" evidence="12">
    <location>
        <position position="18"/>
    </location>
    <ligand>
        <name>5-methyltetrahydropteroyltri-L-glutamate</name>
        <dbReference type="ChEBI" id="CHEBI:58207"/>
    </ligand>
</feature>
<comment type="pathway">
    <text evidence="2 11">Amino-acid biosynthesis; L-methionine biosynthesis via de novo pathway; L-methionine from L-homocysteine (MetE route): step 1/1.</text>
</comment>
<dbReference type="NCBIfam" id="NF003556">
    <property type="entry name" value="PRK05222.1"/>
    <property type="match status" value="1"/>
</dbReference>
<dbReference type="CDD" id="cd03312">
    <property type="entry name" value="CIMS_N_terminal_like"/>
    <property type="match status" value="1"/>
</dbReference>
<comment type="function">
    <text evidence="1 11">Catalyzes the transfer of a methyl group from 5-methyltetrahydrofolate to homocysteine resulting in methionine formation.</text>
</comment>
<dbReference type="Gene3D" id="3.20.20.210">
    <property type="match status" value="2"/>
</dbReference>
<dbReference type="Pfam" id="PF08267">
    <property type="entry name" value="Meth_synt_1"/>
    <property type="match status" value="1"/>
</dbReference>
<feature type="binding site" evidence="13">
    <location>
        <position position="628"/>
    </location>
    <ligand>
        <name>Zn(2+)</name>
        <dbReference type="ChEBI" id="CHEBI:29105"/>
        <label>1</label>
        <note>catalytic</note>
    </ligand>
</feature>
<feature type="binding site" evidence="11 12">
    <location>
        <begin position="418"/>
        <end position="420"/>
    </location>
    <ligand>
        <name>L-methionine</name>
        <dbReference type="ChEBI" id="CHEBI:57844"/>
    </ligand>
</feature>